<evidence type="ECO:0000313" key="1">
    <source>
        <dbReference type="EMBL" id="RJL29995.1"/>
    </source>
</evidence>
<dbReference type="InterPro" id="IPR016032">
    <property type="entry name" value="Sig_transdc_resp-reg_C-effctor"/>
</dbReference>
<dbReference type="EMBL" id="QZEY01000010">
    <property type="protein sequence ID" value="RJL29995.1"/>
    <property type="molecule type" value="Genomic_DNA"/>
</dbReference>
<comment type="caution">
    <text evidence="1">The sequence shown here is derived from an EMBL/GenBank/DDBJ whole genome shotgun (WGS) entry which is preliminary data.</text>
</comment>
<gene>
    <name evidence="1" type="ORF">D5H75_23945</name>
</gene>
<dbReference type="GO" id="GO:0003677">
    <property type="term" value="F:DNA binding"/>
    <property type="evidence" value="ECO:0007669"/>
    <property type="project" value="UniProtKB-KW"/>
</dbReference>
<keyword evidence="1" id="KW-0238">DNA-binding</keyword>
<protein>
    <submittedName>
        <fullName evidence="1">DNA-binding response regulator</fullName>
    </submittedName>
</protein>
<dbReference type="SUPFAM" id="SSF46894">
    <property type="entry name" value="C-terminal effector domain of the bipartite response regulators"/>
    <property type="match status" value="1"/>
</dbReference>
<evidence type="ECO:0000313" key="2">
    <source>
        <dbReference type="Proteomes" id="UP000265768"/>
    </source>
</evidence>
<name>A0A3A4ANF4_9ACTN</name>
<dbReference type="GO" id="GO:0006355">
    <property type="term" value="P:regulation of DNA-templated transcription"/>
    <property type="evidence" value="ECO:0007669"/>
    <property type="project" value="InterPro"/>
</dbReference>
<dbReference type="Proteomes" id="UP000265768">
    <property type="component" value="Unassembled WGS sequence"/>
</dbReference>
<reference evidence="1 2" key="1">
    <citation type="submission" date="2018-09" db="EMBL/GenBank/DDBJ databases">
        <title>YIM 75507 draft genome.</title>
        <authorList>
            <person name="Tang S."/>
            <person name="Feng Y."/>
        </authorList>
    </citation>
    <scope>NUCLEOTIDE SEQUENCE [LARGE SCALE GENOMIC DNA]</scope>
    <source>
        <strain evidence="1 2">YIM 75507</strain>
    </source>
</reference>
<sequence>MSVATAKAHISRILDKLDLNSRSQIALLAHGAGLAG</sequence>
<dbReference type="Gene3D" id="1.10.10.10">
    <property type="entry name" value="Winged helix-like DNA-binding domain superfamily/Winged helix DNA-binding domain"/>
    <property type="match status" value="1"/>
</dbReference>
<dbReference type="RefSeq" id="WP_119928773.1">
    <property type="nucleotide sequence ID" value="NZ_QZEY01000010.1"/>
</dbReference>
<accession>A0A3A4ANF4</accession>
<organism evidence="1 2">
    <name type="scientific">Bailinhaonella thermotolerans</name>
    <dbReference type="NCBI Taxonomy" id="1070861"/>
    <lineage>
        <taxon>Bacteria</taxon>
        <taxon>Bacillati</taxon>
        <taxon>Actinomycetota</taxon>
        <taxon>Actinomycetes</taxon>
        <taxon>Streptosporangiales</taxon>
        <taxon>Streptosporangiaceae</taxon>
        <taxon>Bailinhaonella</taxon>
    </lineage>
</organism>
<dbReference type="AlphaFoldDB" id="A0A3A4ANF4"/>
<keyword evidence="2" id="KW-1185">Reference proteome</keyword>
<dbReference type="InterPro" id="IPR036388">
    <property type="entry name" value="WH-like_DNA-bd_sf"/>
</dbReference>
<proteinExistence type="predicted"/>